<dbReference type="InterPro" id="IPR040624">
    <property type="entry name" value="HalOD1"/>
</dbReference>
<dbReference type="EMBL" id="CP031305">
    <property type="protein sequence ID" value="QCC53669.1"/>
    <property type="molecule type" value="Genomic_DNA"/>
</dbReference>
<dbReference type="RefSeq" id="WP_006066489.1">
    <property type="nucleotide sequence ID" value="NZ_CP031305.1"/>
</dbReference>
<evidence type="ECO:0000313" key="3">
    <source>
        <dbReference type="Proteomes" id="UP000296822"/>
    </source>
</evidence>
<dbReference type="GeneID" id="39850340"/>
<proteinExistence type="predicted"/>
<evidence type="ECO:0000259" key="1">
    <source>
        <dbReference type="Pfam" id="PF18545"/>
    </source>
</evidence>
<dbReference type="Proteomes" id="UP000296822">
    <property type="component" value="Chromosome"/>
</dbReference>
<accession>A0A4D6HI62</accession>
<name>A0A4D6HI62_9EURY</name>
<protein>
    <recommendedName>
        <fullName evidence="1">Halobacterial output domain-containing protein</fullName>
    </recommendedName>
</protein>
<feature type="domain" description="Halobacterial output" evidence="1">
    <location>
        <begin position="10"/>
        <end position="82"/>
    </location>
</feature>
<dbReference type="AlphaFoldDB" id="A0A4D6HI62"/>
<dbReference type="KEGG" id="nbg:DV706_03710"/>
<dbReference type="Pfam" id="PF18545">
    <property type="entry name" value="HalOD1"/>
    <property type="match status" value="1"/>
</dbReference>
<sequence>MNTSFTGPADSESVSIAVVTAVASHLDVSPTELPPLYEWIDPDAVDALFEPTRSSGLRRGRLEFPYDGHEIVLECDDSLVITVDGVSIVDDCCPTVAESADV</sequence>
<evidence type="ECO:0000313" key="2">
    <source>
        <dbReference type="EMBL" id="QCC53669.1"/>
    </source>
</evidence>
<gene>
    <name evidence="2" type="ORF">DV706_03710</name>
</gene>
<organism evidence="2 3">
    <name type="scientific">Natronorubrum bangense</name>
    <dbReference type="NCBI Taxonomy" id="61858"/>
    <lineage>
        <taxon>Archaea</taxon>
        <taxon>Methanobacteriati</taxon>
        <taxon>Methanobacteriota</taxon>
        <taxon>Stenosarchaea group</taxon>
        <taxon>Halobacteria</taxon>
        <taxon>Halobacteriales</taxon>
        <taxon>Natrialbaceae</taxon>
        <taxon>Natronorubrum</taxon>
    </lineage>
</organism>
<reference evidence="2 3" key="1">
    <citation type="journal article" date="2019" name="Nat. Commun.">
        <title>A new type of DNA phosphorothioation-based antiviral system in archaea.</title>
        <authorList>
            <person name="Xiong L."/>
            <person name="Liu S."/>
            <person name="Chen S."/>
            <person name="Xiao Y."/>
            <person name="Zhu B."/>
            <person name="Gao Y."/>
            <person name="Zhang Y."/>
            <person name="Chen B."/>
            <person name="Luo J."/>
            <person name="Deng Z."/>
            <person name="Chen X."/>
            <person name="Wang L."/>
            <person name="Chen S."/>
        </authorList>
    </citation>
    <scope>NUCLEOTIDE SEQUENCE [LARGE SCALE GENOMIC DNA]</scope>
    <source>
        <strain evidence="2 3">JCM 10635</strain>
    </source>
</reference>